<evidence type="ECO:0000313" key="3">
    <source>
        <dbReference type="Proteomes" id="UP000554482"/>
    </source>
</evidence>
<comment type="caution">
    <text evidence="2">The sequence shown here is derived from an EMBL/GenBank/DDBJ whole genome shotgun (WGS) entry which is preliminary data.</text>
</comment>
<feature type="region of interest" description="Disordered" evidence="1">
    <location>
        <begin position="1"/>
        <end position="40"/>
    </location>
</feature>
<organism evidence="2 3">
    <name type="scientific">Thalictrum thalictroides</name>
    <name type="common">Rue-anemone</name>
    <name type="synonym">Anemone thalictroides</name>
    <dbReference type="NCBI Taxonomy" id="46969"/>
    <lineage>
        <taxon>Eukaryota</taxon>
        <taxon>Viridiplantae</taxon>
        <taxon>Streptophyta</taxon>
        <taxon>Embryophyta</taxon>
        <taxon>Tracheophyta</taxon>
        <taxon>Spermatophyta</taxon>
        <taxon>Magnoliopsida</taxon>
        <taxon>Ranunculales</taxon>
        <taxon>Ranunculaceae</taxon>
        <taxon>Thalictroideae</taxon>
        <taxon>Thalictrum</taxon>
    </lineage>
</organism>
<keyword evidence="3" id="KW-1185">Reference proteome</keyword>
<proteinExistence type="predicted"/>
<gene>
    <name evidence="2" type="ORF">FRX31_009226</name>
</gene>
<reference evidence="2 3" key="1">
    <citation type="submission" date="2020-06" db="EMBL/GenBank/DDBJ databases">
        <title>Transcriptomic and genomic resources for Thalictrum thalictroides and T. hernandezii: Facilitating candidate gene discovery in an emerging model plant lineage.</title>
        <authorList>
            <person name="Arias T."/>
            <person name="Riano-Pachon D.M."/>
            <person name="Di Stilio V.S."/>
        </authorList>
    </citation>
    <scope>NUCLEOTIDE SEQUENCE [LARGE SCALE GENOMIC DNA]</scope>
    <source>
        <strain evidence="3">cv. WT478/WT964</strain>
        <tissue evidence="2">Leaves</tissue>
    </source>
</reference>
<evidence type="ECO:0000313" key="2">
    <source>
        <dbReference type="EMBL" id="KAF5201186.1"/>
    </source>
</evidence>
<evidence type="ECO:0000256" key="1">
    <source>
        <dbReference type="SAM" id="MobiDB-lite"/>
    </source>
</evidence>
<sequence length="76" mass="8828">MSVESSTKVSLSNKILSQSSDGDEDSGEGHKNKRIRSFFHDKKEEEKKSYICMYNADIMQEIFLRLPLKSLHRDFS</sequence>
<name>A0A7J6WUT5_THATH</name>
<dbReference type="AlphaFoldDB" id="A0A7J6WUT5"/>
<dbReference type="EMBL" id="JABWDY010009757">
    <property type="protein sequence ID" value="KAF5201186.1"/>
    <property type="molecule type" value="Genomic_DNA"/>
</dbReference>
<dbReference type="Proteomes" id="UP000554482">
    <property type="component" value="Unassembled WGS sequence"/>
</dbReference>
<feature type="compositionally biased region" description="Polar residues" evidence="1">
    <location>
        <begin position="1"/>
        <end position="18"/>
    </location>
</feature>
<accession>A0A7J6WUT5</accession>
<protein>
    <submittedName>
        <fullName evidence="2">Uncharacterized protein</fullName>
    </submittedName>
</protein>